<dbReference type="PANTHER" id="PTHR44757:SF2">
    <property type="entry name" value="BIOFILM ARCHITECTURE MAINTENANCE PROTEIN MBAA"/>
    <property type="match status" value="1"/>
</dbReference>
<dbReference type="InterPro" id="IPR043128">
    <property type="entry name" value="Rev_trsase/Diguanyl_cyclase"/>
</dbReference>
<dbReference type="SUPFAM" id="SSF158472">
    <property type="entry name" value="HAMP domain-like"/>
    <property type="match status" value="1"/>
</dbReference>
<dbReference type="PROSITE" id="PS50885">
    <property type="entry name" value="HAMP"/>
    <property type="match status" value="1"/>
</dbReference>
<evidence type="ECO:0000313" key="7">
    <source>
        <dbReference type="Proteomes" id="UP001548713"/>
    </source>
</evidence>
<dbReference type="InterPro" id="IPR021331">
    <property type="entry name" value="Hva1_TUDOR"/>
</dbReference>
<dbReference type="InterPro" id="IPR035919">
    <property type="entry name" value="EAL_sf"/>
</dbReference>
<dbReference type="RefSeq" id="WP_353983278.1">
    <property type="nucleotide sequence ID" value="NZ_JBEWLY010000008.1"/>
</dbReference>
<dbReference type="CDD" id="cd01948">
    <property type="entry name" value="EAL"/>
    <property type="match status" value="1"/>
</dbReference>
<evidence type="ECO:0000259" key="3">
    <source>
        <dbReference type="PROSITE" id="PS50883"/>
    </source>
</evidence>
<feature type="compositionally biased region" description="Basic and acidic residues" evidence="1">
    <location>
        <begin position="684"/>
        <end position="702"/>
    </location>
</feature>
<evidence type="ECO:0000313" key="6">
    <source>
        <dbReference type="EMBL" id="MET1754817.1"/>
    </source>
</evidence>
<keyword evidence="7" id="KW-1185">Reference proteome</keyword>
<feature type="compositionally biased region" description="Polar residues" evidence="1">
    <location>
        <begin position="647"/>
        <end position="665"/>
    </location>
</feature>
<dbReference type="SUPFAM" id="SSF141868">
    <property type="entry name" value="EAL domain-like"/>
    <property type="match status" value="1"/>
</dbReference>
<dbReference type="InterPro" id="IPR000160">
    <property type="entry name" value="GGDEF_dom"/>
</dbReference>
<dbReference type="Gene3D" id="6.10.340.10">
    <property type="match status" value="1"/>
</dbReference>
<evidence type="ECO:0000256" key="2">
    <source>
        <dbReference type="SAM" id="Phobius"/>
    </source>
</evidence>
<proteinExistence type="predicted"/>
<feature type="region of interest" description="Disordered" evidence="1">
    <location>
        <begin position="647"/>
        <end position="702"/>
    </location>
</feature>
<dbReference type="SMART" id="SM00052">
    <property type="entry name" value="EAL"/>
    <property type="match status" value="1"/>
</dbReference>
<dbReference type="InterPro" id="IPR001633">
    <property type="entry name" value="EAL_dom"/>
</dbReference>
<dbReference type="PANTHER" id="PTHR44757">
    <property type="entry name" value="DIGUANYLATE CYCLASE DGCP"/>
    <property type="match status" value="1"/>
</dbReference>
<name>A0ABV2CYX7_9SPHN</name>
<comment type="caution">
    <text evidence="6">The sequence shown here is derived from an EMBL/GenBank/DDBJ whole genome shotgun (WGS) entry which is preliminary data.</text>
</comment>
<dbReference type="CDD" id="cd01949">
    <property type="entry name" value="GGDEF"/>
    <property type="match status" value="1"/>
</dbReference>
<dbReference type="Pfam" id="PF00563">
    <property type="entry name" value="EAL"/>
    <property type="match status" value="1"/>
</dbReference>
<dbReference type="Pfam" id="PF00990">
    <property type="entry name" value="GGDEF"/>
    <property type="match status" value="1"/>
</dbReference>
<keyword evidence="2" id="KW-1133">Transmembrane helix</keyword>
<dbReference type="Pfam" id="PF11160">
    <property type="entry name" value="Hva1_TUDOR"/>
    <property type="match status" value="1"/>
</dbReference>
<dbReference type="InterPro" id="IPR052155">
    <property type="entry name" value="Biofilm_reg_signaling"/>
</dbReference>
<dbReference type="SUPFAM" id="SSF55073">
    <property type="entry name" value="Nucleotide cyclase"/>
    <property type="match status" value="1"/>
</dbReference>
<keyword evidence="2" id="KW-0812">Transmembrane</keyword>
<gene>
    <name evidence="6" type="ORF">ABVV53_04995</name>
</gene>
<dbReference type="PROSITE" id="PS50887">
    <property type="entry name" value="GGDEF"/>
    <property type="match status" value="1"/>
</dbReference>
<dbReference type="InterPro" id="IPR003660">
    <property type="entry name" value="HAMP_dom"/>
</dbReference>
<organism evidence="6 7">
    <name type="scientific">Novosphingobium kalidii</name>
    <dbReference type="NCBI Taxonomy" id="3230299"/>
    <lineage>
        <taxon>Bacteria</taxon>
        <taxon>Pseudomonadati</taxon>
        <taxon>Pseudomonadota</taxon>
        <taxon>Alphaproteobacteria</taxon>
        <taxon>Sphingomonadales</taxon>
        <taxon>Sphingomonadaceae</taxon>
        <taxon>Novosphingobium</taxon>
    </lineage>
</organism>
<dbReference type="Proteomes" id="UP001548713">
    <property type="component" value="Unassembled WGS sequence"/>
</dbReference>
<dbReference type="PROSITE" id="PS50883">
    <property type="entry name" value="EAL"/>
    <property type="match status" value="1"/>
</dbReference>
<dbReference type="SMART" id="SM00304">
    <property type="entry name" value="HAMP"/>
    <property type="match status" value="1"/>
</dbReference>
<dbReference type="InterPro" id="IPR029787">
    <property type="entry name" value="Nucleotide_cyclase"/>
</dbReference>
<evidence type="ECO:0000256" key="1">
    <source>
        <dbReference type="SAM" id="MobiDB-lite"/>
    </source>
</evidence>
<feature type="domain" description="HAMP" evidence="4">
    <location>
        <begin position="95"/>
        <end position="146"/>
    </location>
</feature>
<feature type="domain" description="EAL" evidence="3">
    <location>
        <begin position="322"/>
        <end position="572"/>
    </location>
</feature>
<dbReference type="Gene3D" id="2.30.30.1060">
    <property type="match status" value="1"/>
</dbReference>
<feature type="transmembrane region" description="Helical" evidence="2">
    <location>
        <begin position="33"/>
        <end position="59"/>
    </location>
</feature>
<dbReference type="Gene3D" id="3.20.20.450">
    <property type="entry name" value="EAL domain"/>
    <property type="match status" value="1"/>
</dbReference>
<evidence type="ECO:0000259" key="4">
    <source>
        <dbReference type="PROSITE" id="PS50885"/>
    </source>
</evidence>
<dbReference type="NCBIfam" id="TIGR00254">
    <property type="entry name" value="GGDEF"/>
    <property type="match status" value="1"/>
</dbReference>
<evidence type="ECO:0000259" key="5">
    <source>
        <dbReference type="PROSITE" id="PS50887"/>
    </source>
</evidence>
<protein>
    <submittedName>
        <fullName evidence="6">HVA1 family protein</fullName>
    </submittedName>
</protein>
<sequence length="702" mass="76872">MAAVPQRLMGRQPQSTAPQERLAPAFNTVRGRIAVALTVVFFLLAATLAGLFTIGLAGVGTSQAAGLSTRMGMLIALMLAVELMLVIAFGLALARTITKPVADLIRATRNVAKGRKARLPVESTDEFGLLAESFNAMVDAIEVRERRITHAALHDSLTGLPNRQYFLEQLNQALQRRRPDEQFLIAYIDLDDFKMVNDTLGHAAGDNLLRDVAAHLQAELPGALVARLSGDEFAVMIRDLPIDADLAMLGMRIQSCFARNIVLGGRKAEVSASIGIAISPDDGTSGAVLLKNADLALYRAKQHGKAGHHFFEPSLDERARHRRQLEADLRDAIRSGRFELHYQPLYSLTEERLTAFEALIRWPHPTLGLVSPADFIPLAEETGLITQIGEWVMREACRQASSWPEPLAVAVNLSARQFLCPTLPSMVVQALAESGLPPQRLEVEITESAFAANAEKTIETLHALRELGVRIALDDFGTGYASLSHLRMFPFDKLKIDQTFVRDLASEGNGHAVIRAITTLADALGIETLAEGVEEAAQLAVLRREGCRQIQGFLLSRPIIGNEVELFIADRTSRTEVIRYAPEMESRTVAKPQAVHVLELTSPRSMMPVGADVELRSPATRLFSGRAILRRSLMAKSLKQGDTVEWNTSQGKTEGTVQKKQTSPTHIKGHKVAATEDDPQYIVKSDKSGKLAAHKPEVLHEK</sequence>
<feature type="transmembrane region" description="Helical" evidence="2">
    <location>
        <begin position="71"/>
        <end position="94"/>
    </location>
</feature>
<reference evidence="6 7" key="1">
    <citation type="submission" date="2024-07" db="EMBL/GenBank/DDBJ databases">
        <title>Novosphingobium kalidii RD2P27.</title>
        <authorList>
            <person name="Sun J.-Q."/>
        </authorList>
    </citation>
    <scope>NUCLEOTIDE SEQUENCE [LARGE SCALE GENOMIC DNA]</scope>
    <source>
        <strain evidence="6 7">RD2P27</strain>
    </source>
</reference>
<feature type="domain" description="GGDEF" evidence="5">
    <location>
        <begin position="181"/>
        <end position="313"/>
    </location>
</feature>
<dbReference type="CDD" id="cd06225">
    <property type="entry name" value="HAMP"/>
    <property type="match status" value="1"/>
</dbReference>
<accession>A0ABV2CYX7</accession>
<dbReference type="Gene3D" id="3.30.70.270">
    <property type="match status" value="1"/>
</dbReference>
<dbReference type="EMBL" id="JBEWLY010000008">
    <property type="protein sequence ID" value="MET1754817.1"/>
    <property type="molecule type" value="Genomic_DNA"/>
</dbReference>
<dbReference type="Pfam" id="PF00672">
    <property type="entry name" value="HAMP"/>
    <property type="match status" value="1"/>
</dbReference>
<keyword evidence="2" id="KW-0472">Membrane</keyword>
<dbReference type="SMART" id="SM00267">
    <property type="entry name" value="GGDEF"/>
    <property type="match status" value="1"/>
</dbReference>